<dbReference type="EMBL" id="JAIMJA010000011">
    <property type="protein sequence ID" value="MCE2595587.1"/>
    <property type="molecule type" value="Genomic_DNA"/>
</dbReference>
<accession>A0ABS8WBV6</accession>
<name>A0ABS8WBV6_9GAMM</name>
<protein>
    <submittedName>
        <fullName evidence="2">Acyl-protein synthetase</fullName>
    </submittedName>
</protein>
<sequence>MIEIDFDAIYSQSKEQKNATLLAQFNQLTEFHYQHCQLYKNIIDTLGLAPTNGCLELVPFLSTQLFKELELVSVPKSQIIKTLTSSGTTSAKVAKIYLDADTAKLQAKSLVKIMQCFSGKQRLPMLFMEPSNLIADRRGFSARGAGVQGFALLGRDHHYALNPDMSINWQQLEQFFTKYQGQKVLIFGFTFMIWQYFYQAVSASGKTLPPLDAIVFHGGGWKKLAHLAVGKTQFNQAMQQLFGKAKVHNFYGMVEQTGSIFVECEHGHLHAPNCADIILRSEQDLSVINDFGQQGIIQVLSALPHSYPGHSILTEDLGRILGEDTCSCGRKGRYFEVLGRIKKSENRGCSDTYQEVSHD</sequence>
<dbReference type="InterPro" id="IPR007534">
    <property type="entry name" value="LuxE"/>
</dbReference>
<dbReference type="Pfam" id="PF04443">
    <property type="entry name" value="LuxE"/>
    <property type="match status" value="1"/>
</dbReference>
<reference evidence="2 3" key="1">
    <citation type="journal article" date="2022" name="Environ. Microbiol. Rep.">
        <title>Eco-phylogenetic analyses reveal divergent evolution of vitamin B12 metabolism in the marine bacterial family 'Psychromonadaceae'.</title>
        <authorList>
            <person name="Jin X."/>
            <person name="Yang Y."/>
            <person name="Cao H."/>
            <person name="Gao B."/>
            <person name="Zhao Z."/>
        </authorList>
    </citation>
    <scope>NUCLEOTIDE SEQUENCE [LARGE SCALE GENOMIC DNA]</scope>
    <source>
        <strain evidence="2 3">MKS20</strain>
    </source>
</reference>
<gene>
    <name evidence="2" type="ORF">K6Y31_12225</name>
</gene>
<evidence type="ECO:0000313" key="2">
    <source>
        <dbReference type="EMBL" id="MCE2595587.1"/>
    </source>
</evidence>
<comment type="caution">
    <text evidence="2">The sequence shown here is derived from an EMBL/GenBank/DDBJ whole genome shotgun (WGS) entry which is preliminary data.</text>
</comment>
<dbReference type="RefSeq" id="WP_233053097.1">
    <property type="nucleotide sequence ID" value="NZ_JAIMJA010000011.1"/>
</dbReference>
<dbReference type="InterPro" id="IPR042099">
    <property type="entry name" value="ANL_N_sf"/>
</dbReference>
<dbReference type="Proteomes" id="UP001201273">
    <property type="component" value="Unassembled WGS sequence"/>
</dbReference>
<feature type="domain" description="Acyl-protein synthetase LuxE" evidence="1">
    <location>
        <begin position="10"/>
        <end position="354"/>
    </location>
</feature>
<keyword evidence="3" id="KW-1185">Reference proteome</keyword>
<organism evidence="2 3">
    <name type="scientific">Motilimonas cestriensis</name>
    <dbReference type="NCBI Taxonomy" id="2742685"/>
    <lineage>
        <taxon>Bacteria</taxon>
        <taxon>Pseudomonadati</taxon>
        <taxon>Pseudomonadota</taxon>
        <taxon>Gammaproteobacteria</taxon>
        <taxon>Alteromonadales</taxon>
        <taxon>Alteromonadales genera incertae sedis</taxon>
        <taxon>Motilimonas</taxon>
    </lineage>
</organism>
<proteinExistence type="predicted"/>
<evidence type="ECO:0000259" key="1">
    <source>
        <dbReference type="Pfam" id="PF04443"/>
    </source>
</evidence>
<evidence type="ECO:0000313" key="3">
    <source>
        <dbReference type="Proteomes" id="UP001201273"/>
    </source>
</evidence>
<dbReference type="Gene3D" id="3.40.50.12780">
    <property type="entry name" value="N-terminal domain of ligase-like"/>
    <property type="match status" value="1"/>
</dbReference>